<evidence type="ECO:0000256" key="4">
    <source>
        <dbReference type="SAM" id="MobiDB-lite"/>
    </source>
</evidence>
<gene>
    <name evidence="5" type="ORF">NKR19_g2074</name>
</gene>
<feature type="repeat" description="WD" evidence="3">
    <location>
        <begin position="382"/>
        <end position="419"/>
    </location>
</feature>
<dbReference type="SUPFAM" id="SSF50978">
    <property type="entry name" value="WD40 repeat-like"/>
    <property type="match status" value="1"/>
</dbReference>
<dbReference type="FunFam" id="2.130.10.10:FF:000557">
    <property type="entry name" value="WD repeat protein"/>
    <property type="match status" value="1"/>
</dbReference>
<evidence type="ECO:0000256" key="1">
    <source>
        <dbReference type="ARBA" id="ARBA00022574"/>
    </source>
</evidence>
<dbReference type="Pfam" id="PF00400">
    <property type="entry name" value="WD40"/>
    <property type="match status" value="3"/>
</dbReference>
<protein>
    <submittedName>
        <fullName evidence="5">WD40 repeat-like protein</fullName>
    </submittedName>
</protein>
<dbReference type="Proteomes" id="UP001174691">
    <property type="component" value="Unassembled WGS sequence"/>
</dbReference>
<dbReference type="PRINTS" id="PR00320">
    <property type="entry name" value="GPROTEINBRPT"/>
</dbReference>
<keyword evidence="2" id="KW-0677">Repeat</keyword>
<evidence type="ECO:0000313" key="5">
    <source>
        <dbReference type="EMBL" id="KAJ9161624.1"/>
    </source>
</evidence>
<dbReference type="InterPro" id="IPR036322">
    <property type="entry name" value="WD40_repeat_dom_sf"/>
</dbReference>
<feature type="region of interest" description="Disordered" evidence="4">
    <location>
        <begin position="1"/>
        <end position="84"/>
    </location>
</feature>
<dbReference type="SMART" id="SM00320">
    <property type="entry name" value="WD40"/>
    <property type="match status" value="5"/>
</dbReference>
<proteinExistence type="predicted"/>
<keyword evidence="6" id="KW-1185">Reference proteome</keyword>
<evidence type="ECO:0000256" key="3">
    <source>
        <dbReference type="PROSITE-ProRule" id="PRU00221"/>
    </source>
</evidence>
<dbReference type="AlphaFoldDB" id="A0AA38RX56"/>
<dbReference type="PANTHER" id="PTHR19847:SF7">
    <property type="entry name" value="DDB1- AND CUL4-ASSOCIATED FACTOR 11"/>
    <property type="match status" value="1"/>
</dbReference>
<reference evidence="5" key="1">
    <citation type="submission" date="2022-07" db="EMBL/GenBank/DDBJ databases">
        <title>Fungi with potential for degradation of polypropylene.</title>
        <authorList>
            <person name="Gostincar C."/>
        </authorList>
    </citation>
    <scope>NUCLEOTIDE SEQUENCE</scope>
    <source>
        <strain evidence="5">EXF-13287</strain>
    </source>
</reference>
<dbReference type="PROSITE" id="PS00678">
    <property type="entry name" value="WD_REPEATS_1"/>
    <property type="match status" value="1"/>
</dbReference>
<dbReference type="GO" id="GO:0043161">
    <property type="term" value="P:proteasome-mediated ubiquitin-dependent protein catabolic process"/>
    <property type="evidence" value="ECO:0007669"/>
    <property type="project" value="TreeGrafter"/>
</dbReference>
<dbReference type="InterPro" id="IPR019775">
    <property type="entry name" value="WD40_repeat_CS"/>
</dbReference>
<accession>A0AA38RX56</accession>
<dbReference type="PROSITE" id="PS50082">
    <property type="entry name" value="WD_REPEATS_2"/>
    <property type="match status" value="2"/>
</dbReference>
<name>A0AA38RX56_9PEZI</name>
<dbReference type="InterPro" id="IPR001680">
    <property type="entry name" value="WD40_rpt"/>
</dbReference>
<keyword evidence="1 3" id="KW-0853">WD repeat</keyword>
<dbReference type="Gene3D" id="2.130.10.10">
    <property type="entry name" value="YVTN repeat-like/Quinoprotein amine dehydrogenase"/>
    <property type="match status" value="3"/>
</dbReference>
<organism evidence="5 6">
    <name type="scientific">Coniochaeta hoffmannii</name>
    <dbReference type="NCBI Taxonomy" id="91930"/>
    <lineage>
        <taxon>Eukaryota</taxon>
        <taxon>Fungi</taxon>
        <taxon>Dikarya</taxon>
        <taxon>Ascomycota</taxon>
        <taxon>Pezizomycotina</taxon>
        <taxon>Sordariomycetes</taxon>
        <taxon>Sordariomycetidae</taxon>
        <taxon>Coniochaetales</taxon>
        <taxon>Coniochaetaceae</taxon>
        <taxon>Coniochaeta</taxon>
    </lineage>
</organism>
<feature type="compositionally biased region" description="Acidic residues" evidence="4">
    <location>
        <begin position="42"/>
        <end position="84"/>
    </location>
</feature>
<dbReference type="PANTHER" id="PTHR19847">
    <property type="entry name" value="DDB1- AND CUL4-ASSOCIATED FACTOR 11"/>
    <property type="match status" value="1"/>
</dbReference>
<evidence type="ECO:0000313" key="6">
    <source>
        <dbReference type="Proteomes" id="UP001174691"/>
    </source>
</evidence>
<sequence length="660" mass="73660">MSSPGQRPPGAFPTAEDDVEDFELYMQAVHPHSLEHDHHDEEGDEDEEDDEEEGEEEEDDSDFHDEAQYDDMEDEEDEGEEGDGDDALEILFNTADDGRVSIAGTGGSIFGVGMMTAGRLLRIFTTGQDASRFIAALGDDGDEALSQWARRRRRTAPDPDRFPKVPSKEGRKLMDSGVFGVVETVDIVTRSRRQKKALARRILEREMALGDSVARKINLGLMKQDMIPSSAPEKIIHYPAPVCCGQFSDDGNFFYACVKDLRVRMYDTSDPYNWKHYKTADYPFGQWTLTDADLSPDNKWLAYSSLQSHVAFAPTDPGDRGEPYTLNLASPYAGGGGGWRRGGNFAIFSVRFSGDGTKLVAGTGADSIVVYDIESRAVLHNIAGHENDVNAVCFADKGSPHVLYSGSDDCTIKVWDTRSMGDGREGAAFVGHVEGITYIDSKGDGRYILSNGKDQSMKLWDLRMAMSTARFDEVDASRCTRQRDYEYDYRWEDYDDYQWFRHPHDNSTVTFRGHKVQRTLIRCHFSPPGSSDSRYVYSGSHDGFVYVWNLDATLAAKIDVKAATMGKTMANRRYRVHRAIAGRREPWTTLVRDVGWHPNLPMLVASSWTGATMDGGAATVHGYNEGTFDEGWPPMGVSVNEKMEEDPDISASDDLFDDGF</sequence>
<dbReference type="InterPro" id="IPR020472">
    <property type="entry name" value="WD40_PAC1"/>
</dbReference>
<dbReference type="InterPro" id="IPR051859">
    <property type="entry name" value="DCAF"/>
</dbReference>
<dbReference type="GO" id="GO:0080008">
    <property type="term" value="C:Cul4-RING E3 ubiquitin ligase complex"/>
    <property type="evidence" value="ECO:0007669"/>
    <property type="project" value="TreeGrafter"/>
</dbReference>
<feature type="compositionally biased region" description="Basic and acidic residues" evidence="4">
    <location>
        <begin position="32"/>
        <end position="41"/>
    </location>
</feature>
<feature type="repeat" description="WD" evidence="3">
    <location>
        <begin position="429"/>
        <end position="470"/>
    </location>
</feature>
<evidence type="ECO:0000256" key="2">
    <source>
        <dbReference type="ARBA" id="ARBA00022737"/>
    </source>
</evidence>
<dbReference type="EMBL" id="JANBVN010000020">
    <property type="protein sequence ID" value="KAJ9161624.1"/>
    <property type="molecule type" value="Genomic_DNA"/>
</dbReference>
<dbReference type="InterPro" id="IPR015943">
    <property type="entry name" value="WD40/YVTN_repeat-like_dom_sf"/>
</dbReference>
<feature type="compositionally biased region" description="Pro residues" evidence="4">
    <location>
        <begin position="1"/>
        <end position="11"/>
    </location>
</feature>
<comment type="caution">
    <text evidence="5">The sequence shown here is derived from an EMBL/GenBank/DDBJ whole genome shotgun (WGS) entry which is preliminary data.</text>
</comment>
<dbReference type="PROSITE" id="PS50294">
    <property type="entry name" value="WD_REPEATS_REGION"/>
    <property type="match status" value="2"/>
</dbReference>